<evidence type="ECO:0000313" key="2">
    <source>
        <dbReference type="Proteomes" id="UP001057474"/>
    </source>
</evidence>
<keyword evidence="2" id="KW-1185">Reference proteome</keyword>
<protein>
    <recommendedName>
        <fullName evidence="3">Ankyrin repeat protein</fullName>
    </recommendedName>
</protein>
<name>A0ABY4Y978_9GAMM</name>
<accession>A0ABY4Y978</accession>
<dbReference type="EMBL" id="CP071527">
    <property type="protein sequence ID" value="USQ14184.1"/>
    <property type="molecule type" value="Genomic_DNA"/>
</dbReference>
<evidence type="ECO:0008006" key="3">
    <source>
        <dbReference type="Google" id="ProtNLM"/>
    </source>
</evidence>
<sequence>MSIFTAVEWTLSSIELACNNKNPTDSLVAAWLRPRVLANVIRDTDDLKLFLSFFSAAQLDKAMNAVSSCDILLANILVDIDSFGSILKYIKQEFHERIINYVINNKDTYEKIIDEDNEEETVNLANSLVTRYGSDGAFRLHQYGQAVSRCQSKM</sequence>
<organism evidence="1 2">
    <name type="scientific">Legionella lytica</name>
    <dbReference type="NCBI Taxonomy" id="96232"/>
    <lineage>
        <taxon>Bacteria</taxon>
        <taxon>Pseudomonadati</taxon>
        <taxon>Pseudomonadota</taxon>
        <taxon>Gammaproteobacteria</taxon>
        <taxon>Legionellales</taxon>
        <taxon>Legionellaceae</taxon>
        <taxon>Legionella</taxon>
    </lineage>
</organism>
<proteinExistence type="predicted"/>
<dbReference type="Proteomes" id="UP001057474">
    <property type="component" value="Chromosome"/>
</dbReference>
<evidence type="ECO:0000313" key="1">
    <source>
        <dbReference type="EMBL" id="USQ14184.1"/>
    </source>
</evidence>
<reference evidence="1" key="1">
    <citation type="submission" date="2021-03" db="EMBL/GenBank/DDBJ databases">
        <title>Legionella lytica PCM 2298.</title>
        <authorList>
            <person name="Koper P."/>
        </authorList>
    </citation>
    <scope>NUCLEOTIDE SEQUENCE</scope>
    <source>
        <strain evidence="1">PCM 2298</strain>
    </source>
</reference>
<dbReference type="RefSeq" id="WP_252580667.1">
    <property type="nucleotide sequence ID" value="NZ_CP071527.1"/>
</dbReference>
<gene>
    <name evidence="1" type="ORF">J2N86_02290</name>
</gene>